<dbReference type="GO" id="GO:0003700">
    <property type="term" value="F:DNA-binding transcription factor activity"/>
    <property type="evidence" value="ECO:0007669"/>
    <property type="project" value="TreeGrafter"/>
</dbReference>
<sequence length="232" mass="25511">MSPQQVNWTARRHAAADDAWPAGRREQRKRATRELLIDTATRMSLEHGFDEITVAEIARACGVATATVYNYFPSKESMIFDVPETLLDKLRAELTNPTSTAVEAMLAILDGVLDDLVTWLAEQDEQTRAADTALRIEAMVRDTPALQVHSLRLLSRMTDAAREALASRTGKPSHDPELRIAAAALAGLWPVQADASCRHLEHTTSPEDLRKAVAADVRRAARVLEHGLATSI</sequence>
<organism evidence="7 8">
    <name type="scientific">Kutzneria buriramensis</name>
    <dbReference type="NCBI Taxonomy" id="1045776"/>
    <lineage>
        <taxon>Bacteria</taxon>
        <taxon>Bacillati</taxon>
        <taxon>Actinomycetota</taxon>
        <taxon>Actinomycetes</taxon>
        <taxon>Pseudonocardiales</taxon>
        <taxon>Pseudonocardiaceae</taxon>
        <taxon>Kutzneria</taxon>
    </lineage>
</organism>
<keyword evidence="1" id="KW-0805">Transcription regulation</keyword>
<evidence type="ECO:0000313" key="8">
    <source>
        <dbReference type="Proteomes" id="UP000256269"/>
    </source>
</evidence>
<accession>A0A3E0GUB3</accession>
<feature type="domain" description="HTH tetR-type" evidence="6">
    <location>
        <begin position="30"/>
        <end position="90"/>
    </location>
</feature>
<reference evidence="7 8" key="1">
    <citation type="submission" date="2018-08" db="EMBL/GenBank/DDBJ databases">
        <title>Genomic Encyclopedia of Archaeal and Bacterial Type Strains, Phase II (KMG-II): from individual species to whole genera.</title>
        <authorList>
            <person name="Goeker M."/>
        </authorList>
    </citation>
    <scope>NUCLEOTIDE SEQUENCE [LARGE SCALE GENOMIC DNA]</scope>
    <source>
        <strain evidence="7 8">DSM 45791</strain>
    </source>
</reference>
<dbReference type="SUPFAM" id="SSF46689">
    <property type="entry name" value="Homeodomain-like"/>
    <property type="match status" value="1"/>
</dbReference>
<dbReference type="Proteomes" id="UP000256269">
    <property type="component" value="Unassembled WGS sequence"/>
</dbReference>
<evidence type="ECO:0000256" key="3">
    <source>
        <dbReference type="ARBA" id="ARBA00023163"/>
    </source>
</evidence>
<keyword evidence="3" id="KW-0804">Transcription</keyword>
<feature type="DNA-binding region" description="H-T-H motif" evidence="4">
    <location>
        <begin position="53"/>
        <end position="72"/>
    </location>
</feature>
<keyword evidence="2 4" id="KW-0238">DNA-binding</keyword>
<dbReference type="PANTHER" id="PTHR30055:SF234">
    <property type="entry name" value="HTH-TYPE TRANSCRIPTIONAL REGULATOR BETI"/>
    <property type="match status" value="1"/>
</dbReference>
<evidence type="ECO:0000256" key="4">
    <source>
        <dbReference type="PROSITE-ProRule" id="PRU00335"/>
    </source>
</evidence>
<evidence type="ECO:0000256" key="5">
    <source>
        <dbReference type="SAM" id="MobiDB-lite"/>
    </source>
</evidence>
<dbReference type="PROSITE" id="PS50977">
    <property type="entry name" value="HTH_TETR_2"/>
    <property type="match status" value="1"/>
</dbReference>
<evidence type="ECO:0000313" key="7">
    <source>
        <dbReference type="EMBL" id="REH26158.1"/>
    </source>
</evidence>
<evidence type="ECO:0000256" key="1">
    <source>
        <dbReference type="ARBA" id="ARBA00023015"/>
    </source>
</evidence>
<dbReference type="InterPro" id="IPR023772">
    <property type="entry name" value="DNA-bd_HTH_TetR-type_CS"/>
</dbReference>
<proteinExistence type="predicted"/>
<dbReference type="EMBL" id="QUNO01000034">
    <property type="protein sequence ID" value="REH26158.1"/>
    <property type="molecule type" value="Genomic_DNA"/>
</dbReference>
<dbReference type="InterPro" id="IPR001647">
    <property type="entry name" value="HTH_TetR"/>
</dbReference>
<dbReference type="PRINTS" id="PR00455">
    <property type="entry name" value="HTHTETR"/>
</dbReference>
<comment type="caution">
    <text evidence="7">The sequence shown here is derived from an EMBL/GenBank/DDBJ whole genome shotgun (WGS) entry which is preliminary data.</text>
</comment>
<dbReference type="Gene3D" id="1.10.357.10">
    <property type="entry name" value="Tetracycline Repressor, domain 2"/>
    <property type="match status" value="1"/>
</dbReference>
<gene>
    <name evidence="7" type="ORF">BCF44_13413</name>
</gene>
<evidence type="ECO:0000259" key="6">
    <source>
        <dbReference type="PROSITE" id="PS50977"/>
    </source>
</evidence>
<dbReference type="GO" id="GO:0000976">
    <property type="term" value="F:transcription cis-regulatory region binding"/>
    <property type="evidence" value="ECO:0007669"/>
    <property type="project" value="TreeGrafter"/>
</dbReference>
<keyword evidence="8" id="KW-1185">Reference proteome</keyword>
<dbReference type="PROSITE" id="PS01081">
    <property type="entry name" value="HTH_TETR_1"/>
    <property type="match status" value="1"/>
</dbReference>
<feature type="region of interest" description="Disordered" evidence="5">
    <location>
        <begin position="1"/>
        <end position="26"/>
    </location>
</feature>
<name>A0A3E0GUB3_9PSEU</name>
<protein>
    <submittedName>
        <fullName evidence="7">AcrR family transcriptional regulator</fullName>
    </submittedName>
</protein>
<dbReference type="AlphaFoldDB" id="A0A3E0GUB3"/>
<dbReference type="InterPro" id="IPR050109">
    <property type="entry name" value="HTH-type_TetR-like_transc_reg"/>
</dbReference>
<evidence type="ECO:0000256" key="2">
    <source>
        <dbReference type="ARBA" id="ARBA00023125"/>
    </source>
</evidence>
<dbReference type="OrthoDB" id="155497at2"/>
<dbReference type="Pfam" id="PF00440">
    <property type="entry name" value="TetR_N"/>
    <property type="match status" value="1"/>
</dbReference>
<dbReference type="PANTHER" id="PTHR30055">
    <property type="entry name" value="HTH-TYPE TRANSCRIPTIONAL REGULATOR RUTR"/>
    <property type="match status" value="1"/>
</dbReference>
<dbReference type="InterPro" id="IPR009057">
    <property type="entry name" value="Homeodomain-like_sf"/>
</dbReference>